<feature type="region of interest" description="Disordered" evidence="7">
    <location>
        <begin position="3253"/>
        <end position="3277"/>
    </location>
</feature>
<dbReference type="Pfam" id="PF17917">
    <property type="entry name" value="RT_RNaseH"/>
    <property type="match status" value="1"/>
</dbReference>
<feature type="region of interest" description="Disordered" evidence="7">
    <location>
        <begin position="421"/>
        <end position="489"/>
    </location>
</feature>
<evidence type="ECO:0000256" key="1">
    <source>
        <dbReference type="ARBA" id="ARBA00022679"/>
    </source>
</evidence>
<dbReference type="InterPro" id="IPR041373">
    <property type="entry name" value="RT_RNaseH"/>
</dbReference>
<feature type="region of interest" description="Disordered" evidence="7">
    <location>
        <begin position="3575"/>
        <end position="3599"/>
    </location>
</feature>
<dbReference type="PANTHER" id="PTHR37984">
    <property type="entry name" value="PROTEIN CBG26694"/>
    <property type="match status" value="1"/>
</dbReference>
<accession>A0ABP0PBL6</accession>
<keyword evidence="6" id="KW-0695">RNA-directed DNA polymerase</keyword>
<sequence length="4410" mass="485947">AAEVEELLKQLKALHRPQDEDMSEYLTRITRLVLALKTLGHEVSITDLARVSLKAELVQEAYERVGDRWDFRGMVRYLREKFTTAAVGTEMPAENITDHVSAIGELIMQLGGKESTQSGKLFSTPSQDEDRPAGGTPPRPISLGDMSRERMGPKDLGGDSPLRAKVAALEMELEALRHGSEASDGHKDLAAALEAQTRALEAALTGKSQQTSLTSVKTDVNWPTLTDDRSEARDVVQFYEEFEDCCSLANNCKGMSYREQLIALRGRCKGSRLKTYTNIYRSAWKSGEILENPEKVYNRIKEKHLVFAESKEEKEVRIDNEHALLNKGRMSAHQFEPLFEASVSELESIGLGKTPRELYLSYLRKMPMHLQKEIRGDKRLWKGETLLRSPQTWEEAHRVVLEFEQREATHRATANAVYSYGDEVGGKGEKPDQTFAAKGQKGKQKGKEKGVVGSAGAVSRFESGAATQPPQVLSLEQPSNPADGKSRFTSLDDLPKDWFHLVDKKVETMLDGCAGSNHLTEELVVGMLNRAAELNIAPNDKRFPVVRFEKWTYPEYVHGIASGAPVPLKGAVVIRVRFLEGEQPERTKDGPEILVRCKVAARGTSDWHGLILGGRALDCEAKSGLGFRPGPDAHILDTLGIKIPRCEDLSRQRKDRAYAFHSVLSSLDGPEGFETGGDQRQLLHFAGEEPVVLAPGDGALVPVTRDFAQVIDGSLCEGVLPIEGPVEAVPGIWDSGAVSGMVLVTAQDEEVTLEAGRPVAEVRPGLAEVTVCECGMMDSHLTSPSEGKVCQECGVGIASSPCLPALWGNGTSCCSRFAGVSHLRAHSWSEDQDALTGVNESEYPFRTLVVRQGSQWALWETVDLRRWSLSDCADLAGDQVGVFCTKAGPRWAGWLDGSATSGLGTSRGLHERRETGKNPCLHIVETVDMEKMGEETPTDYYYSRLRADLGERYKKADPHLLDHLVSLEGFLDKSIIFGFSFGISKAEICVTKGKLLGHFIGRSGSSPDPERCQAVKDFPPLTEKVQIQQFLGCANWLRGYMTSEYGHAAKVLGAWQKPGAVFPEKGLGTSDTDGCKAFRAIKRMMCECIALAVFDEASAADGSCPLEQVADASGIAVGGTVLQMSRDLSRMKVLMTHSRSLTEAQQNWPPLIQEAFAQLEVKRASRKMFGTIKSICWTDHANLTRSQTSDIGVDAKLVRWVAEILADGSEIRSLSGRSVKLGDGFSRNPKDRDALLQARTKDLAGIAGQLKGFNLEEYLGAGTEDEEGAIPWAVGEDAVPNRIAVAEDCGAEVIEARVLVVMDYQRHKEGNAVLADAGRLFEHALPGIKVQLRACYGPFEDDEGCCSHFDGAAGRLSGGKKIKRLRVDLLTSCAKVLREIGSFLPDLVVGFGQGGVISALLRWPLVTEVTLQARNLQVKETVKVGAGWGRIKGIWAVDPRIWRNQVGQEDVGLACPELGKEFPVEPLRGFGVATKKGRPDETARMLEALRLTRVERVDSVGLRSALSEPPREMWEHEGLCSCGKRTYLFSRCPTCIAREAEEDFARAVESSVEAKEEEENDDLRLEVAGMLAAVEKPSGGLFIPEELVRKWGSGGLIDRLRSSAAVQSVETQFGMLAARLWKKTKGFRNLGKPCQDFPYRTVWIVMHDGEVVQGHQCCKEETRWSRSTGTTTLLSSRKCVSGSGRIVALRIFPLAFGGFCGFWGRMLELKVQDLGPDELGFSWVSGDGVLEREVKLKTGHAQTYGKSGLVACDGRRHQAMGGVLPCLPEGQGQAYQSRDEGGEVHSFDVLGGGVCVDCEGPNREDREGYRYSLTYLCCLSHAILLEPLRSLTHSEVRRAFTRCVLRSRTVPSLVRSDRGVEFKNSLMQELHALLGSQQRFSTALRPCELGTNERVHQEVQKVLGAILRELGSTDCWSDWLIVAEYVLDNTPGPHGYTPRDLERSWSLALPLERDVLKDAMSFEPVSEWAARQFAEFREISAIVSKHWDAASEARAKLANRFRRSVDLKVGDRVVWRSPTARPEGAGRMPWRPGLNGLWEIVEVRGHRLLLEPVVPPVPFSASGPRKRIEAHAEDCILVPADSDPPESRDPVVFEDDREGQAPSLGQQVVGDTTQVEFSVQRRGRQFVLRLGERIAYKRSAGQKVCSLGQVTQVDVAQGQVGVHRYLPEVGGLRVKWRLAYLNEEGELGLAGARPAQEPVKIKEIICKVDISKDGVLAAASARKLDKGGYALEERVARVERAGPVSAAELCRELLTELGAGSVVDGSPSVWRTEEGRKVAKWVQTNGRPKVHFWEVFAGEAGLSSAARREGFQTAPPLDRLYPGCGRSWDLSSAVDQELFWALFDLFEPAAIHLGLPCEPYSISGKRSPQPSDELLREFAIRVLLAQEERERAGSLENPVSSLLWSMQDWIEAFGALAGPRKPWQYARTDACQYGMESRSLSDDSFGQPIEKGQVWLADFPLSSFTLRCKQPDALGKIEHNHRHVRGSVKVETEQGLRWVGCGILSGAYGPLCCESYMRCLKATLESGPGSSTPAGAGVVSTSAPRPLDVPVMATRGDISEVVTTEKLGQEARDALEKEIVALSERMNQVWKDRADKKAWDEVRADLAVYRLSGQKVEEDPRRTAKYRQEVVDGLGFGSDAKDKRPEMNEDDLAACREVLSRKAGGFWLEGSPRTTVRNVLHDCVPTGPPVSSQPHNLKGEAASCDEKLEEEVQRGQLVRGSSAWGSPPFPTKEARHRKRRLVVDYRRVNARVQRSTYYCRKATDVLASAAGSIWYSFVDAVTGFNQIANTRRAMEILAIVARSGKFLPVCLTFGPVNGPDDFCFVVDRAYGPGRGRKMKYTKEWIAYVDDLTVRTGRVVDGRFLTDEEADAEIKEACRKAPVEVGQPTSTALEALGIDPKGLGEKKGKHNPVVSDHNHPTRVVGSGLVRVVWCVFGFFSSLFPLPFPPQPFRFGPREGRGAGRSGLGAERFVTLERLSWSISVDRQILAPAAVGSCLQGRGAELGRMGGKGKRKGSKSKDRKNQRRAYAEDLHEMGHCLTRACRHGAFGHCGSAMKGGWIRLSRSSQLFGVPESWLIQAVEADAGNVKPRLQLSEDRTRVRAFCGHSADLGIADAGAVYEEAEVSSLRELRLSPFSDMWHGTDLEKVSAICNFGLLAGGGSQTARLTVHWTVGRKPSRGNPVVGFRADSTAVIHTTIQALWDSEVTVWHGPEGVLLTSDAGPEALRNVFVFNEETGEYDKQVAAYSNERKEIELLPDPSSGPAQDADDQGVRDTDLTSESSFEVEVIGLRLSILVFQAPERRLQKLKKRLRRRRSESVRLRPKEGPGLESRKGMKVSRQTSGGSKELWQKDGCCRLCTSRSGIKGKCPIDDDHLVSDRHIDEMFKLEARYERERAAAAAAEAQEREEAALEERGAAPGEGASAEGRIVADDIVTTGWRFSKICRSVSSEGRKEKEGSKLAGVASRFEGDAAASSSNAPRLEELVEGAPAGGARLARAWSRKVSLGGVRAVEQALANATAAEIRHGFQTSSQAATLAEHSQGGTTADAARGERLEGLMKAGAAAYAANQLLRSRLGSEPVPEGSKPQYDYGASDAPAGATGLDARHTAALEAREAEGTGKSLRQLMREAKSRVRAAEHRRTVAGPREATLRLDRARERGEERLERGERWGPDEALDELRYVWGSWVCFWCATVNSPDAWVCKGYSHGEKCEGEFKESREWAPVKESLRAAYEAKRKRKAEKKEEHRTLLGKALSFAKWECSRLAAVLKLSTWMPVVALSEIQASVMQAQDGQLVQAMHKLMNVLAKHGWVGLERDESNLWEISDPDHAMVLGFNEALVTSSRGLLPPVQATQMRYASLANSHTNAALRCLAHEVAHIGTECALVLEGRLSMARAKSHDPQFFKAAQEGMVWRVIAREALEIDGVAQLIQSASNTSGHLQRGEHEWQILLRMKSLIERSTPPPEWSQVRKEICRTKPACIEATPYMYQFLLRFMHKELLGKVEERIKKSVSSKKSSGADFYMALSGNSKDWKAQGLLFRHMLLALAYTSDRMQACDCRRMLSKDFSPKLTTAEEMSTKISKMLKKADVKDKGTDVQEKYEAFQDSLVLQALEKVKATPESVACELMDELEELLGTLREYDEFGKLKDEAVLVREHGFVQGASIVRKKDKVRATIENVTGSKVKLSLDAEDVTGYFELSTGSFLRGEWKVVKKHPEIVQYSFDVFSGHTGLNSDAINSLCAKGEVARRLIELENQHAKVLEGLKLQVKPSKAVFSTKSFAKNKLVLIPSTWKIETKETGSGISLGTIRGVPLSLFPAFVHSKDGDLTDSFLQPFWMVKRTHVREEANCEIRPELQGSENNSVKVPCLYNTVAVSDRDELVVYVPQMKVDDEPEALSRIEAAPPAKRFRTKAKD</sequence>
<dbReference type="Proteomes" id="UP001642464">
    <property type="component" value="Unassembled WGS sequence"/>
</dbReference>
<feature type="region of interest" description="Disordered" evidence="7">
    <location>
        <begin position="115"/>
        <end position="160"/>
    </location>
</feature>
<dbReference type="SUPFAM" id="SSF56672">
    <property type="entry name" value="DNA/RNA polymerases"/>
    <property type="match status" value="2"/>
</dbReference>
<organism evidence="9 10">
    <name type="scientific">Durusdinium trenchii</name>
    <dbReference type="NCBI Taxonomy" id="1381693"/>
    <lineage>
        <taxon>Eukaryota</taxon>
        <taxon>Sar</taxon>
        <taxon>Alveolata</taxon>
        <taxon>Dinophyceae</taxon>
        <taxon>Suessiales</taxon>
        <taxon>Symbiodiniaceae</taxon>
        <taxon>Durusdinium</taxon>
    </lineage>
</organism>
<protein>
    <submittedName>
        <fullName evidence="9">Retrovirus-related Pol polyprotein from transposon opus</fullName>
    </submittedName>
</protein>
<feature type="compositionally biased region" description="Polar residues" evidence="7">
    <location>
        <begin position="465"/>
        <end position="480"/>
    </location>
</feature>
<feature type="non-terminal residue" evidence="9">
    <location>
        <position position="1"/>
    </location>
</feature>
<keyword evidence="2" id="KW-0548">Nucleotidyltransferase</keyword>
<dbReference type="EMBL" id="CAXAMM010034514">
    <property type="protein sequence ID" value="CAK9072993.1"/>
    <property type="molecule type" value="Genomic_DNA"/>
</dbReference>
<dbReference type="InterPro" id="IPR050951">
    <property type="entry name" value="Retrovirus_Pol_polyprotein"/>
</dbReference>
<evidence type="ECO:0000256" key="3">
    <source>
        <dbReference type="ARBA" id="ARBA00022722"/>
    </source>
</evidence>
<feature type="region of interest" description="Disordered" evidence="7">
    <location>
        <begin position="3314"/>
        <end position="3344"/>
    </location>
</feature>
<feature type="compositionally biased region" description="Basic residues" evidence="7">
    <location>
        <begin position="3009"/>
        <end position="3025"/>
    </location>
</feature>
<keyword evidence="4" id="KW-0255">Endonuclease</keyword>
<proteinExistence type="predicted"/>
<dbReference type="InterPro" id="IPR043128">
    <property type="entry name" value="Rev_trsase/Diguanyl_cyclase"/>
</dbReference>
<feature type="compositionally biased region" description="Basic and acidic residues" evidence="7">
    <location>
        <begin position="3402"/>
        <end position="3414"/>
    </location>
</feature>
<evidence type="ECO:0000313" key="9">
    <source>
        <dbReference type="EMBL" id="CAK9072993.1"/>
    </source>
</evidence>
<feature type="compositionally biased region" description="Polar residues" evidence="7">
    <location>
        <begin position="115"/>
        <end position="126"/>
    </location>
</feature>
<dbReference type="SUPFAM" id="SSF56399">
    <property type="entry name" value="ADP-ribosylation"/>
    <property type="match status" value="1"/>
</dbReference>
<feature type="domain" description="Integrase catalytic" evidence="8">
    <location>
        <begin position="1764"/>
        <end position="1958"/>
    </location>
</feature>
<evidence type="ECO:0000256" key="5">
    <source>
        <dbReference type="ARBA" id="ARBA00022801"/>
    </source>
</evidence>
<dbReference type="Gene3D" id="3.30.420.10">
    <property type="entry name" value="Ribonuclease H-like superfamily/Ribonuclease H"/>
    <property type="match status" value="1"/>
</dbReference>
<feature type="region of interest" description="Disordered" evidence="7">
    <location>
        <begin position="3397"/>
        <end position="3423"/>
    </location>
</feature>
<name>A0ABP0PBL6_9DINO</name>
<keyword evidence="10" id="KW-1185">Reference proteome</keyword>
<evidence type="ECO:0000313" key="10">
    <source>
        <dbReference type="Proteomes" id="UP001642464"/>
    </source>
</evidence>
<dbReference type="PANTHER" id="PTHR37984:SF5">
    <property type="entry name" value="PROTEIN NYNRIN-LIKE"/>
    <property type="match status" value="1"/>
</dbReference>
<evidence type="ECO:0000259" key="8">
    <source>
        <dbReference type="PROSITE" id="PS50994"/>
    </source>
</evidence>
<dbReference type="Gene3D" id="3.30.70.270">
    <property type="match status" value="1"/>
</dbReference>
<dbReference type="InterPro" id="IPR012337">
    <property type="entry name" value="RNaseH-like_sf"/>
</dbReference>
<keyword evidence="3" id="KW-0540">Nuclease</keyword>
<keyword evidence="5" id="KW-0378">Hydrolase</keyword>
<feature type="region of interest" description="Disordered" evidence="7">
    <location>
        <begin position="3004"/>
        <end position="3027"/>
    </location>
</feature>
<dbReference type="Gene3D" id="3.10.10.10">
    <property type="entry name" value="HIV Type 1 Reverse Transcriptase, subunit A, domain 1"/>
    <property type="match status" value="1"/>
</dbReference>
<feature type="compositionally biased region" description="Basic and acidic residues" evidence="7">
    <location>
        <begin position="146"/>
        <end position="157"/>
    </location>
</feature>
<dbReference type="InterPro" id="IPR036397">
    <property type="entry name" value="RNaseH_sf"/>
</dbReference>
<dbReference type="PROSITE" id="PS50994">
    <property type="entry name" value="INTEGRASE"/>
    <property type="match status" value="1"/>
</dbReference>
<evidence type="ECO:0000256" key="2">
    <source>
        <dbReference type="ARBA" id="ARBA00022695"/>
    </source>
</evidence>
<comment type="caution">
    <text evidence="9">The sequence shown here is derived from an EMBL/GenBank/DDBJ whole genome shotgun (WGS) entry which is preliminary data.</text>
</comment>
<evidence type="ECO:0000256" key="7">
    <source>
        <dbReference type="SAM" id="MobiDB-lite"/>
    </source>
</evidence>
<feature type="compositionally biased region" description="Basic and acidic residues" evidence="7">
    <location>
        <begin position="3315"/>
        <end position="3332"/>
    </location>
</feature>
<dbReference type="SUPFAM" id="SSF53098">
    <property type="entry name" value="Ribonuclease H-like"/>
    <property type="match status" value="1"/>
</dbReference>
<evidence type="ECO:0000256" key="6">
    <source>
        <dbReference type="ARBA" id="ARBA00022918"/>
    </source>
</evidence>
<dbReference type="InterPro" id="IPR001584">
    <property type="entry name" value="Integrase_cat-core"/>
</dbReference>
<reference evidence="9 10" key="1">
    <citation type="submission" date="2024-02" db="EMBL/GenBank/DDBJ databases">
        <authorList>
            <person name="Chen Y."/>
            <person name="Shah S."/>
            <person name="Dougan E. K."/>
            <person name="Thang M."/>
            <person name="Chan C."/>
        </authorList>
    </citation>
    <scope>NUCLEOTIDE SEQUENCE [LARGE SCALE GENOMIC DNA]</scope>
</reference>
<dbReference type="InterPro" id="IPR043502">
    <property type="entry name" value="DNA/RNA_pol_sf"/>
</dbReference>
<gene>
    <name evidence="9" type="ORF">SCF082_LOCUS35821</name>
</gene>
<evidence type="ECO:0000256" key="4">
    <source>
        <dbReference type="ARBA" id="ARBA00022759"/>
    </source>
</evidence>
<keyword evidence="1" id="KW-0808">Transferase</keyword>